<dbReference type="InterPro" id="IPR011333">
    <property type="entry name" value="SKP1/BTB/POZ_sf"/>
</dbReference>
<feature type="domain" description="BTB" evidence="2">
    <location>
        <begin position="107"/>
        <end position="186"/>
    </location>
</feature>
<feature type="compositionally biased region" description="Basic residues" evidence="1">
    <location>
        <begin position="33"/>
        <end position="44"/>
    </location>
</feature>
<dbReference type="Gene3D" id="3.30.710.10">
    <property type="entry name" value="Potassium Channel Kv1.1, Chain A"/>
    <property type="match status" value="1"/>
</dbReference>
<dbReference type="PANTHER" id="PTHR45774:SF3">
    <property type="entry name" value="BTB (POZ) DOMAIN-CONTAINING 2B-RELATED"/>
    <property type="match status" value="1"/>
</dbReference>
<dbReference type="SUPFAM" id="SSF52317">
    <property type="entry name" value="Class I glutamine amidotransferase-like"/>
    <property type="match status" value="1"/>
</dbReference>
<proteinExistence type="predicted"/>
<dbReference type="Proteomes" id="UP001150062">
    <property type="component" value="Unassembled WGS sequence"/>
</dbReference>
<accession>A0ABQ8X0X4</accession>
<dbReference type="PROSITE" id="PS50097">
    <property type="entry name" value="BTB"/>
    <property type="match status" value="1"/>
</dbReference>
<feature type="region of interest" description="Disordered" evidence="1">
    <location>
        <begin position="32"/>
        <end position="109"/>
    </location>
</feature>
<gene>
    <name evidence="3" type="ORF">M0813_00974</name>
</gene>
<evidence type="ECO:0000313" key="4">
    <source>
        <dbReference type="Proteomes" id="UP001150062"/>
    </source>
</evidence>
<sequence length="831" mass="97793">MTTHLGRIRNLLYDSQLSDVEFVIFQEKEFKKQQKRRQKHKKKTNLSAHIHPKKQNENKQLFQEKHKKSNLNDFLKSKQETARRKTNKQTEKEKSKSKSKSNTNTNTNIKTSVHCSLGEHSPKKQHFYAHKLLLSLSSPFFRNLFYPTNWRMSNKLTYRVVINDLNPCVFSIILDYIYTNQAKFNHENCVSVLIAAKKFELFQLCELAEDYFLKNLTPKTFLQFYKEKYNLTNPLNIRKLNDYFVLNFDRLLNEPKCLENLPNEYIDLVFKTYEKCDLLQKENFFKRLLQRIDKKNYSKNESSQIGLKRKKFLLFYNYDDQEIYQLYPDLIKIKVKKKKQQKKRKQHLLKNNQIEQMRKKKSSFKKNSYSLNSQLTNLNCSDCDCQVQKPSKRSSFETEIEQKHQLQLLQQQRAQQQQQNQPQKQHKKQQEKQLEQQLPSPPPQQQQQQQQLQLQKGFPIQPTLNRSNRFPYQIVNPEINPLWYPNQSLLSYFHNTQPQFNFPQQLVNPQTKNNNNLPHKQKQRFQLLQQQQQQQLNTQPKSSKVEQPFSQIKNQNNDSTNHKQEDKRSGSQDPLGAAKSLRILSKKHLGKKKPYQNFQVLLLTTDTNQSHKDDVILSIKTGGFENIDQIDCSQTTPTLGEISRFDCIFIYSTIEPFKDPSTLGNILADYVDDGGGLVISSYRTMIKNPFKWKNSKLEGRLVSLDFLPCQAGELVSLKRAKLGKILLKDHPLIKGLENFDGGTKSYRITTKFQLNSETEGQLIAKWSDGIPFIAWKKKKQTGSGMVVFLNFQPVSGNCYQDRGRYSHWLNTDGRKMISNAIRWAIFHDLSH</sequence>
<dbReference type="PANTHER" id="PTHR45774">
    <property type="entry name" value="BTB/POZ DOMAIN-CONTAINING"/>
    <property type="match status" value="1"/>
</dbReference>
<evidence type="ECO:0000259" key="2">
    <source>
        <dbReference type="PROSITE" id="PS50097"/>
    </source>
</evidence>
<feature type="compositionally biased region" description="Basic and acidic residues" evidence="1">
    <location>
        <begin position="75"/>
        <end position="96"/>
    </location>
</feature>
<evidence type="ECO:0000313" key="3">
    <source>
        <dbReference type="EMBL" id="KAJ6226006.1"/>
    </source>
</evidence>
<evidence type="ECO:0000256" key="1">
    <source>
        <dbReference type="SAM" id="MobiDB-lite"/>
    </source>
</evidence>
<dbReference type="InterPro" id="IPR000210">
    <property type="entry name" value="BTB/POZ_dom"/>
</dbReference>
<reference evidence="3" key="1">
    <citation type="submission" date="2022-08" db="EMBL/GenBank/DDBJ databases">
        <title>Novel sulfate-reducing endosymbionts in the free-living metamonad Anaeramoeba.</title>
        <authorList>
            <person name="Jerlstrom-Hultqvist J."/>
            <person name="Cepicka I."/>
            <person name="Gallot-Lavallee L."/>
            <person name="Salas-Leiva D."/>
            <person name="Curtis B.A."/>
            <person name="Zahonova K."/>
            <person name="Pipaliya S."/>
            <person name="Dacks J."/>
            <person name="Roger A.J."/>
        </authorList>
    </citation>
    <scope>NUCLEOTIDE SEQUENCE</scope>
    <source>
        <strain evidence="3">Schooner1</strain>
    </source>
</reference>
<protein>
    <submittedName>
        <fullName evidence="3">Btb (Poz) domain-containing 2a-related</fullName>
    </submittedName>
</protein>
<feature type="compositionally biased region" description="Low complexity" evidence="1">
    <location>
        <begin position="100"/>
        <end position="109"/>
    </location>
</feature>
<feature type="compositionally biased region" description="Low complexity" evidence="1">
    <location>
        <begin position="526"/>
        <end position="536"/>
    </location>
</feature>
<dbReference type="Gene3D" id="3.40.50.880">
    <property type="match status" value="1"/>
</dbReference>
<dbReference type="InterPro" id="IPR029062">
    <property type="entry name" value="Class_I_gatase-like"/>
</dbReference>
<dbReference type="Pfam" id="PF00651">
    <property type="entry name" value="BTB"/>
    <property type="match status" value="1"/>
</dbReference>
<feature type="region of interest" description="Disordered" evidence="1">
    <location>
        <begin position="523"/>
        <end position="576"/>
    </location>
</feature>
<keyword evidence="4" id="KW-1185">Reference proteome</keyword>
<feature type="region of interest" description="Disordered" evidence="1">
    <location>
        <begin position="408"/>
        <end position="454"/>
    </location>
</feature>
<comment type="caution">
    <text evidence="3">The sequence shown here is derived from an EMBL/GenBank/DDBJ whole genome shotgun (WGS) entry which is preliminary data.</text>
</comment>
<organism evidence="3 4">
    <name type="scientific">Anaeramoeba flamelloides</name>
    <dbReference type="NCBI Taxonomy" id="1746091"/>
    <lineage>
        <taxon>Eukaryota</taxon>
        <taxon>Metamonada</taxon>
        <taxon>Anaeramoebidae</taxon>
        <taxon>Anaeramoeba</taxon>
    </lineage>
</organism>
<feature type="compositionally biased region" description="Low complexity" evidence="1">
    <location>
        <begin position="445"/>
        <end position="454"/>
    </location>
</feature>
<dbReference type="SMART" id="SM00225">
    <property type="entry name" value="BTB"/>
    <property type="match status" value="1"/>
</dbReference>
<feature type="compositionally biased region" description="Low complexity" evidence="1">
    <location>
        <begin position="408"/>
        <end position="423"/>
    </location>
</feature>
<name>A0ABQ8X0X4_9EUKA</name>
<feature type="compositionally biased region" description="Basic and acidic residues" evidence="1">
    <location>
        <begin position="560"/>
        <end position="570"/>
    </location>
</feature>
<dbReference type="SUPFAM" id="SSF54695">
    <property type="entry name" value="POZ domain"/>
    <property type="match status" value="1"/>
</dbReference>
<dbReference type="EMBL" id="JAOAOG010000346">
    <property type="protein sequence ID" value="KAJ6226006.1"/>
    <property type="molecule type" value="Genomic_DNA"/>
</dbReference>
<feature type="compositionally biased region" description="Polar residues" evidence="1">
    <location>
        <begin position="548"/>
        <end position="559"/>
    </location>
</feature>
<dbReference type="CDD" id="cd18186">
    <property type="entry name" value="BTB_POZ_ZBTB_KLHL-like"/>
    <property type="match status" value="1"/>
</dbReference>